<sequence>MNHTVRRCLLCTDIGSMVLYCC</sequence>
<dbReference type="AlphaFoldDB" id="A0A0A9BXR5"/>
<protein>
    <submittedName>
        <fullName evidence="1">Uncharacterized protein</fullName>
    </submittedName>
</protein>
<accession>A0A0A9BXR5</accession>
<evidence type="ECO:0000313" key="1">
    <source>
        <dbReference type="EMBL" id="JAD67008.1"/>
    </source>
</evidence>
<organism evidence="1">
    <name type="scientific">Arundo donax</name>
    <name type="common">Giant reed</name>
    <name type="synonym">Donax arundinaceus</name>
    <dbReference type="NCBI Taxonomy" id="35708"/>
    <lineage>
        <taxon>Eukaryota</taxon>
        <taxon>Viridiplantae</taxon>
        <taxon>Streptophyta</taxon>
        <taxon>Embryophyta</taxon>
        <taxon>Tracheophyta</taxon>
        <taxon>Spermatophyta</taxon>
        <taxon>Magnoliopsida</taxon>
        <taxon>Liliopsida</taxon>
        <taxon>Poales</taxon>
        <taxon>Poaceae</taxon>
        <taxon>PACMAD clade</taxon>
        <taxon>Arundinoideae</taxon>
        <taxon>Arundineae</taxon>
        <taxon>Arundo</taxon>
    </lineage>
</organism>
<dbReference type="EMBL" id="GBRH01230887">
    <property type="protein sequence ID" value="JAD67008.1"/>
    <property type="molecule type" value="Transcribed_RNA"/>
</dbReference>
<name>A0A0A9BXR5_ARUDO</name>
<proteinExistence type="predicted"/>
<reference evidence="1" key="1">
    <citation type="submission" date="2014-09" db="EMBL/GenBank/DDBJ databases">
        <authorList>
            <person name="Magalhaes I.L.F."/>
            <person name="Oliveira U."/>
            <person name="Santos F.R."/>
            <person name="Vidigal T.H.D.A."/>
            <person name="Brescovit A.D."/>
            <person name="Santos A.J."/>
        </authorList>
    </citation>
    <scope>NUCLEOTIDE SEQUENCE</scope>
    <source>
        <tissue evidence="1">Shoot tissue taken approximately 20 cm above the soil surface</tissue>
    </source>
</reference>
<reference evidence="1" key="2">
    <citation type="journal article" date="2015" name="Data Brief">
        <title>Shoot transcriptome of the giant reed, Arundo donax.</title>
        <authorList>
            <person name="Barrero R.A."/>
            <person name="Guerrero F.D."/>
            <person name="Moolhuijzen P."/>
            <person name="Goolsby J.A."/>
            <person name="Tidwell J."/>
            <person name="Bellgard S.E."/>
            <person name="Bellgard M.I."/>
        </authorList>
    </citation>
    <scope>NUCLEOTIDE SEQUENCE</scope>
    <source>
        <tissue evidence="1">Shoot tissue taken approximately 20 cm above the soil surface</tissue>
    </source>
</reference>